<protein>
    <submittedName>
        <fullName evidence="2">Uncharacterized protein</fullName>
    </submittedName>
</protein>
<accession>A0A2G6KFI0</accession>
<comment type="caution">
    <text evidence="2">The sequence shown here is derived from an EMBL/GenBank/DDBJ whole genome shotgun (WGS) entry which is preliminary data.</text>
</comment>
<organism evidence="2 3">
    <name type="scientific">Ilumatobacter coccineus</name>
    <dbReference type="NCBI Taxonomy" id="467094"/>
    <lineage>
        <taxon>Bacteria</taxon>
        <taxon>Bacillati</taxon>
        <taxon>Actinomycetota</taxon>
        <taxon>Acidimicrobiia</taxon>
        <taxon>Acidimicrobiales</taxon>
        <taxon>Ilumatobacteraceae</taxon>
        <taxon>Ilumatobacter</taxon>
    </lineage>
</organism>
<proteinExistence type="predicted"/>
<evidence type="ECO:0000313" key="2">
    <source>
        <dbReference type="EMBL" id="PIE34438.1"/>
    </source>
</evidence>
<dbReference type="Proteomes" id="UP000230914">
    <property type="component" value="Unassembled WGS sequence"/>
</dbReference>
<reference evidence="2 3" key="1">
    <citation type="submission" date="2017-10" db="EMBL/GenBank/DDBJ databases">
        <title>Novel microbial diversity and functional potential in the marine mammal oral microbiome.</title>
        <authorList>
            <person name="Dudek N.K."/>
            <person name="Sun C.L."/>
            <person name="Burstein D."/>
            <person name="Kantor R.S."/>
            <person name="Aliaga Goltsman D.S."/>
            <person name="Bik E.M."/>
            <person name="Thomas B.C."/>
            <person name="Banfield J.F."/>
            <person name="Relman D.A."/>
        </authorList>
    </citation>
    <scope>NUCLEOTIDE SEQUENCE [LARGE SCALE GENOMIC DNA]</scope>
    <source>
        <strain evidence="2">DOLJORAL78_61_10</strain>
    </source>
</reference>
<dbReference type="EMBL" id="PDSL01000019">
    <property type="protein sequence ID" value="PIE34438.1"/>
    <property type="molecule type" value="Genomic_DNA"/>
</dbReference>
<gene>
    <name evidence="2" type="ORF">CSA55_00770</name>
</gene>
<evidence type="ECO:0000256" key="1">
    <source>
        <dbReference type="SAM" id="Phobius"/>
    </source>
</evidence>
<keyword evidence="1" id="KW-0812">Transmembrane</keyword>
<dbReference type="AlphaFoldDB" id="A0A2G6KFI0"/>
<name>A0A2G6KFI0_9ACTN</name>
<feature type="transmembrane region" description="Helical" evidence="1">
    <location>
        <begin position="6"/>
        <end position="23"/>
    </location>
</feature>
<keyword evidence="1" id="KW-1133">Transmembrane helix</keyword>
<evidence type="ECO:0000313" key="3">
    <source>
        <dbReference type="Proteomes" id="UP000230914"/>
    </source>
</evidence>
<keyword evidence="1" id="KW-0472">Membrane</keyword>
<sequence>MIWVVVGLAVLVIAVVVIVVMRSRSGPRDGVESFRRQIDALSREARRPVVDQVRARQTDEGDNDGT</sequence>